<dbReference type="EMBL" id="CP019292">
    <property type="protein sequence ID" value="AXX63572.1"/>
    <property type="molecule type" value="Genomic_DNA"/>
</dbReference>
<proteinExistence type="predicted"/>
<protein>
    <submittedName>
        <fullName evidence="1">Uncharacterized protein</fullName>
    </submittedName>
</protein>
<dbReference type="AlphaFoldDB" id="A0AAN1PVA7"/>
<name>A0AAN1PVA7_VIBVL</name>
<sequence>MNKIIKALESRLNIKVLKEIGSGLQGVAYETDDGRVLKITNSFSEALNSKHLMNEPSQHTVEFYDVGKLINDKYYILQEKVETGIAQQLFEDLMEYAEDKFNYDFDSMLGCETKADIDLSEEHAEFFESIQMALRDLASKGIYSFDLTEGNVGRTTDGRYVVFDIETEDYEPTLDDFAYMNRNQNTDRDRECSHSPGF</sequence>
<accession>A0AAN1PVA7</accession>
<dbReference type="InterPro" id="IPR011009">
    <property type="entry name" value="Kinase-like_dom_sf"/>
</dbReference>
<dbReference type="SUPFAM" id="SSF56112">
    <property type="entry name" value="Protein kinase-like (PK-like)"/>
    <property type="match status" value="1"/>
</dbReference>
<dbReference type="Proteomes" id="UP000263418">
    <property type="component" value="Chromosome 3"/>
</dbReference>
<reference evidence="1 2" key="1">
    <citation type="submission" date="2017-03" db="EMBL/GenBank/DDBJ databases">
        <title>Complete Genome Sequence of Vibrio vulnificus FORC_053.</title>
        <authorList>
            <consortium name="Food-borne Pathogen Omics Research Center"/>
            <person name="Chung H.Y."/>
            <person name="Na E.J."/>
            <person name="Song J.S."/>
            <person name="Kim H."/>
            <person name="Lee J.-H."/>
            <person name="Ryu S."/>
            <person name="Choi S.H."/>
        </authorList>
    </citation>
    <scope>NUCLEOTIDE SEQUENCE [LARGE SCALE GENOMIC DNA]</scope>
    <source>
        <strain evidence="1 2">FORC_053</strain>
    </source>
</reference>
<evidence type="ECO:0000313" key="2">
    <source>
        <dbReference type="Proteomes" id="UP000263418"/>
    </source>
</evidence>
<evidence type="ECO:0000313" key="1">
    <source>
        <dbReference type="EMBL" id="AXX63572.1"/>
    </source>
</evidence>
<organism evidence="1 2">
    <name type="scientific">Vibrio vulnificus</name>
    <dbReference type="NCBI Taxonomy" id="672"/>
    <lineage>
        <taxon>Bacteria</taxon>
        <taxon>Pseudomonadati</taxon>
        <taxon>Pseudomonadota</taxon>
        <taxon>Gammaproteobacteria</taxon>
        <taxon>Vibrionales</taxon>
        <taxon>Vibrionaceae</taxon>
        <taxon>Vibrio</taxon>
    </lineage>
</organism>
<dbReference type="RefSeq" id="WP_118895223.1">
    <property type="nucleotide sequence ID" value="NZ_CP019292.1"/>
</dbReference>
<gene>
    <name evidence="1" type="ORF">FORC53_5233</name>
</gene>